<feature type="region of interest" description="Disordered" evidence="2">
    <location>
        <begin position="481"/>
        <end position="508"/>
    </location>
</feature>
<keyword evidence="1" id="KW-0175">Coiled coil</keyword>
<feature type="transmembrane region" description="Helical" evidence="3">
    <location>
        <begin position="73"/>
        <end position="95"/>
    </location>
</feature>
<sequence length="631" mass="70707">MQCPRNAFPYNGTLCSCNPGHVLDAARRSCSLLADWGPIEVDSGVDHKSAPFPRTGTVFASDSIRKLTQSQDVFIEGTLILVLSWLAFCFLARFAPLGDGRSLWFKIRWSISRLDGFFSTSHWLDDQKVVKKRKTELGGTFSTASWILFVGLFAALLYQIISKRAIEVHNVRATNAPELEAFRNDLEFNVTTISSMTCAHLRGLKTVASGNPGFLDYRVAPLSTFASYSCINTTRGPTIVLKCTNCPLTRDNAFISWQFIDLPNDPATAVGFQFNLTARNPENKKHMSFVSGTLRNGSNVGNKRVTYRGPVSNMLQFNIVPRIYRNMDGLSLVQPLFHGFLPGSFFSEVNQLKSSLQNSNDGLINTTLYINFLSSYIVQVENENIMGPVSFLADLGGLFCISIVVFFYMLVQCESRIKRLRNEDSVMQRIRSRRRAQDRWDKLRKYVMFKWDPSVMRDKGNNVRYDGCCLGVSLGTLHKEGPLPTQREKMGQDTVSFSKKGSLPENKTTIMEPTGFQMARLTPIPEKVSSFDTELKNTAPHVKDGEVENNVTMHSTSGDLELPPLPSLEFHASQEVSLSNLQKNIESLYEYNALLREKLIAAELTLRALSKQHFPSTSTSHGSSCTQITKI</sequence>
<keyword evidence="3" id="KW-0812">Transmembrane</keyword>
<dbReference type="Proteomes" id="UP000595140">
    <property type="component" value="Unassembled WGS sequence"/>
</dbReference>
<organism evidence="4 5">
    <name type="scientific">Cuscuta campestris</name>
    <dbReference type="NCBI Taxonomy" id="132261"/>
    <lineage>
        <taxon>Eukaryota</taxon>
        <taxon>Viridiplantae</taxon>
        <taxon>Streptophyta</taxon>
        <taxon>Embryophyta</taxon>
        <taxon>Tracheophyta</taxon>
        <taxon>Spermatophyta</taxon>
        <taxon>Magnoliopsida</taxon>
        <taxon>eudicotyledons</taxon>
        <taxon>Gunneridae</taxon>
        <taxon>Pentapetalae</taxon>
        <taxon>asterids</taxon>
        <taxon>lamiids</taxon>
        <taxon>Solanales</taxon>
        <taxon>Convolvulaceae</taxon>
        <taxon>Cuscuteae</taxon>
        <taxon>Cuscuta</taxon>
        <taxon>Cuscuta subgen. Grammica</taxon>
        <taxon>Cuscuta sect. Cleistogrammica</taxon>
    </lineage>
</organism>
<evidence type="ECO:0000313" key="4">
    <source>
        <dbReference type="EMBL" id="VFQ62571.1"/>
    </source>
</evidence>
<dbReference type="OrthoDB" id="1909934at2759"/>
<feature type="compositionally biased region" description="Polar residues" evidence="2">
    <location>
        <begin position="493"/>
        <end position="508"/>
    </location>
</feature>
<feature type="coiled-coil region" evidence="1">
    <location>
        <begin position="578"/>
        <end position="612"/>
    </location>
</feature>
<evidence type="ECO:0000313" key="5">
    <source>
        <dbReference type="Proteomes" id="UP000595140"/>
    </source>
</evidence>
<gene>
    <name evidence="4" type="ORF">CCAM_LOCUS4347</name>
</gene>
<name>A0A484K9A9_9ASTE</name>
<reference evidence="4 5" key="1">
    <citation type="submission" date="2018-04" db="EMBL/GenBank/DDBJ databases">
        <authorList>
            <person name="Vogel A."/>
        </authorList>
    </citation>
    <scope>NUCLEOTIDE SEQUENCE [LARGE SCALE GENOMIC DNA]</scope>
</reference>
<protein>
    <submittedName>
        <fullName evidence="4">Uncharacterized protein</fullName>
    </submittedName>
</protein>
<feature type="transmembrane region" description="Helical" evidence="3">
    <location>
        <begin position="391"/>
        <end position="411"/>
    </location>
</feature>
<accession>A0A484K9A9</accession>
<keyword evidence="3" id="KW-0472">Membrane</keyword>
<dbReference type="AlphaFoldDB" id="A0A484K9A9"/>
<evidence type="ECO:0000256" key="1">
    <source>
        <dbReference type="SAM" id="Coils"/>
    </source>
</evidence>
<proteinExistence type="predicted"/>
<dbReference type="PROSITE" id="PS51257">
    <property type="entry name" value="PROKAR_LIPOPROTEIN"/>
    <property type="match status" value="1"/>
</dbReference>
<feature type="compositionally biased region" description="Basic and acidic residues" evidence="2">
    <location>
        <begin position="481"/>
        <end position="491"/>
    </location>
</feature>
<dbReference type="PANTHER" id="PTHR37254">
    <property type="entry name" value="OS01G0100500 PROTEIN"/>
    <property type="match status" value="1"/>
</dbReference>
<evidence type="ECO:0000256" key="3">
    <source>
        <dbReference type="SAM" id="Phobius"/>
    </source>
</evidence>
<dbReference type="EMBL" id="OOIL02000230">
    <property type="protein sequence ID" value="VFQ62571.1"/>
    <property type="molecule type" value="Genomic_DNA"/>
</dbReference>
<keyword evidence="5" id="KW-1185">Reference proteome</keyword>
<feature type="transmembrane region" description="Helical" evidence="3">
    <location>
        <begin position="143"/>
        <end position="161"/>
    </location>
</feature>
<keyword evidence="3" id="KW-1133">Transmembrane helix</keyword>
<evidence type="ECO:0000256" key="2">
    <source>
        <dbReference type="SAM" id="MobiDB-lite"/>
    </source>
</evidence>
<dbReference type="PANTHER" id="PTHR37254:SF1">
    <property type="entry name" value="OS01G0100500 PROTEIN"/>
    <property type="match status" value="1"/>
</dbReference>